<organism evidence="1 2">
    <name type="scientific">Rhabditophanes sp. KR3021</name>
    <dbReference type="NCBI Taxonomy" id="114890"/>
    <lineage>
        <taxon>Eukaryota</taxon>
        <taxon>Metazoa</taxon>
        <taxon>Ecdysozoa</taxon>
        <taxon>Nematoda</taxon>
        <taxon>Chromadorea</taxon>
        <taxon>Rhabditida</taxon>
        <taxon>Tylenchina</taxon>
        <taxon>Panagrolaimomorpha</taxon>
        <taxon>Strongyloidoidea</taxon>
        <taxon>Alloionematidae</taxon>
        <taxon>Rhabditophanes</taxon>
    </lineage>
</organism>
<dbReference type="Proteomes" id="UP000095286">
    <property type="component" value="Unplaced"/>
</dbReference>
<evidence type="ECO:0000313" key="2">
    <source>
        <dbReference type="WBParaSite" id="RSKR_0000224700.1"/>
    </source>
</evidence>
<accession>A0AC35TN12</accession>
<dbReference type="WBParaSite" id="RSKR_0000224700.1">
    <property type="protein sequence ID" value="RSKR_0000224700.1"/>
    <property type="gene ID" value="RSKR_0000224700"/>
</dbReference>
<reference evidence="2" key="1">
    <citation type="submission" date="2016-11" db="UniProtKB">
        <authorList>
            <consortium name="WormBaseParasite"/>
        </authorList>
    </citation>
    <scope>IDENTIFICATION</scope>
    <source>
        <strain evidence="2">KR3021</strain>
    </source>
</reference>
<sequence>MKVQKKVLDMNQDELDLVFIAIFGYKYSKLSLEEMQEEVIKWLIAKKLSLQHHFIFYEDSDEMPIHRYLLTKNNEMPCKCCENISMTYGEYKKTVHSKNDLTNSESYEFLFEELRLKMTELGIEDGMPDAFITDKEPAAIKVINSTYPNTLIVSFILLRVSSEN</sequence>
<protein>
    <submittedName>
        <fullName evidence="2">HORMA domain-containing protein</fullName>
    </submittedName>
</protein>
<evidence type="ECO:0000313" key="1">
    <source>
        <dbReference type="Proteomes" id="UP000095286"/>
    </source>
</evidence>
<name>A0AC35TN12_9BILA</name>
<proteinExistence type="predicted"/>